<dbReference type="InterPro" id="IPR006121">
    <property type="entry name" value="HMA_dom"/>
</dbReference>
<dbReference type="PANTHER" id="PTHR48085:SF5">
    <property type="entry name" value="CADMIUM_ZINC-TRANSPORTING ATPASE HMA4-RELATED"/>
    <property type="match status" value="1"/>
</dbReference>
<dbReference type="PANTHER" id="PTHR48085">
    <property type="entry name" value="CADMIUM/ZINC-TRANSPORTING ATPASE HMA2-RELATED"/>
    <property type="match status" value="1"/>
</dbReference>
<dbReference type="InterPro" id="IPR036412">
    <property type="entry name" value="HAD-like_sf"/>
</dbReference>
<comment type="catalytic activity">
    <reaction evidence="11">
        <text>Zn(2+)(in) + ATP + H2O = Zn(2+)(out) + ADP + phosphate + H(+)</text>
        <dbReference type="Rhea" id="RHEA:20621"/>
        <dbReference type="ChEBI" id="CHEBI:15377"/>
        <dbReference type="ChEBI" id="CHEBI:15378"/>
        <dbReference type="ChEBI" id="CHEBI:29105"/>
        <dbReference type="ChEBI" id="CHEBI:30616"/>
        <dbReference type="ChEBI" id="CHEBI:43474"/>
        <dbReference type="ChEBI" id="CHEBI:456216"/>
        <dbReference type="EC" id="7.2.2.12"/>
    </reaction>
</comment>
<dbReference type="Gene3D" id="3.30.70.100">
    <property type="match status" value="1"/>
</dbReference>
<evidence type="ECO:0000256" key="11">
    <source>
        <dbReference type="ARBA" id="ARBA00047308"/>
    </source>
</evidence>
<keyword evidence="3 12" id="KW-0812">Transmembrane</keyword>
<protein>
    <recommendedName>
        <fullName evidence="10">P-type Zn(2+) transporter</fullName>
        <ecNumber evidence="10">7.2.2.12</ecNumber>
    </recommendedName>
</protein>
<dbReference type="PRINTS" id="PR00119">
    <property type="entry name" value="CATATPASE"/>
</dbReference>
<dbReference type="AlphaFoldDB" id="A0A3P3XUD9"/>
<evidence type="ECO:0000256" key="8">
    <source>
        <dbReference type="ARBA" id="ARBA00022989"/>
    </source>
</evidence>
<feature type="domain" description="HMA" evidence="13">
    <location>
        <begin position="1"/>
        <end position="63"/>
    </location>
</feature>
<feature type="transmembrane region" description="Helical" evidence="12">
    <location>
        <begin position="351"/>
        <end position="372"/>
    </location>
</feature>
<reference evidence="14" key="1">
    <citation type="submission" date="2017-02" db="EMBL/GenBank/DDBJ databases">
        <authorList>
            <person name="Regsiter A."/>
            <person name="William W."/>
        </authorList>
    </citation>
    <scope>NUCLEOTIDE SEQUENCE</scope>
    <source>
        <strain evidence="14">BdmA 4</strain>
    </source>
</reference>
<keyword evidence="14" id="KW-0378">Hydrolase</keyword>
<dbReference type="InterPro" id="IPR023214">
    <property type="entry name" value="HAD_sf"/>
</dbReference>
<dbReference type="SFLD" id="SFLDF00027">
    <property type="entry name" value="p-type_atpase"/>
    <property type="match status" value="1"/>
</dbReference>
<evidence type="ECO:0000256" key="12">
    <source>
        <dbReference type="RuleBase" id="RU362081"/>
    </source>
</evidence>
<dbReference type="SUPFAM" id="SSF81653">
    <property type="entry name" value="Calcium ATPase, transduction domain A"/>
    <property type="match status" value="1"/>
</dbReference>
<dbReference type="PRINTS" id="PR00941">
    <property type="entry name" value="CDATPASE"/>
</dbReference>
<feature type="transmembrane region" description="Helical" evidence="12">
    <location>
        <begin position="319"/>
        <end position="339"/>
    </location>
</feature>
<evidence type="ECO:0000256" key="3">
    <source>
        <dbReference type="ARBA" id="ARBA00022692"/>
    </source>
</evidence>
<dbReference type="CDD" id="cd00371">
    <property type="entry name" value="HMA"/>
    <property type="match status" value="1"/>
</dbReference>
<organism evidence="14">
    <name type="scientific">uncultured spirochete</name>
    <dbReference type="NCBI Taxonomy" id="156406"/>
    <lineage>
        <taxon>Bacteria</taxon>
        <taxon>Pseudomonadati</taxon>
        <taxon>Spirochaetota</taxon>
        <taxon>Spirochaetia</taxon>
        <taxon>Spirochaetales</taxon>
        <taxon>environmental samples</taxon>
    </lineage>
</organism>
<dbReference type="SUPFAM" id="SSF55008">
    <property type="entry name" value="HMA, heavy metal-associated domain"/>
    <property type="match status" value="1"/>
</dbReference>
<dbReference type="PROSITE" id="PS00154">
    <property type="entry name" value="ATPASE_E1_E2"/>
    <property type="match status" value="1"/>
</dbReference>
<dbReference type="Pfam" id="PF00122">
    <property type="entry name" value="E1-E2_ATPase"/>
    <property type="match status" value="1"/>
</dbReference>
<dbReference type="InterPro" id="IPR044492">
    <property type="entry name" value="P_typ_ATPase_HD_dom"/>
</dbReference>
<dbReference type="Gene3D" id="2.70.150.10">
    <property type="entry name" value="Calcium-transporting ATPase, cytoplasmic transduction domain A"/>
    <property type="match status" value="1"/>
</dbReference>
<dbReference type="GO" id="GO:0015086">
    <property type="term" value="F:cadmium ion transmembrane transporter activity"/>
    <property type="evidence" value="ECO:0007669"/>
    <property type="project" value="TreeGrafter"/>
</dbReference>
<dbReference type="InterPro" id="IPR018303">
    <property type="entry name" value="ATPase_P-typ_P_site"/>
</dbReference>
<dbReference type="FunFam" id="2.70.150.10:FF:000002">
    <property type="entry name" value="Copper-transporting ATPase 1, putative"/>
    <property type="match status" value="1"/>
</dbReference>
<feature type="transmembrane region" description="Helical" evidence="12">
    <location>
        <begin position="678"/>
        <end position="699"/>
    </location>
</feature>
<dbReference type="InterPro" id="IPR023298">
    <property type="entry name" value="ATPase_P-typ_TM_dom_sf"/>
</dbReference>
<evidence type="ECO:0000259" key="13">
    <source>
        <dbReference type="PROSITE" id="PS50846"/>
    </source>
</evidence>
<dbReference type="InterPro" id="IPR051014">
    <property type="entry name" value="Cation_Transport_ATPase_IB"/>
</dbReference>
<evidence type="ECO:0000256" key="1">
    <source>
        <dbReference type="ARBA" id="ARBA00004141"/>
    </source>
</evidence>
<proteinExistence type="inferred from homology"/>
<dbReference type="SUPFAM" id="SSF81665">
    <property type="entry name" value="Calcium ATPase, transmembrane domain M"/>
    <property type="match status" value="1"/>
</dbReference>
<dbReference type="InterPro" id="IPR036163">
    <property type="entry name" value="HMA_dom_sf"/>
</dbReference>
<dbReference type="SFLD" id="SFLDG00002">
    <property type="entry name" value="C1.7:_P-type_atpase_like"/>
    <property type="match status" value="1"/>
</dbReference>
<evidence type="ECO:0000256" key="9">
    <source>
        <dbReference type="ARBA" id="ARBA00023136"/>
    </source>
</evidence>
<dbReference type="InterPro" id="IPR001757">
    <property type="entry name" value="P_typ_ATPase"/>
</dbReference>
<gene>
    <name evidence="14" type="primary">ziaA</name>
    <name evidence="14" type="ORF">SPIRO4BDMA_80003</name>
</gene>
<evidence type="ECO:0000256" key="10">
    <source>
        <dbReference type="ARBA" id="ARBA00039097"/>
    </source>
</evidence>
<dbReference type="InterPro" id="IPR059000">
    <property type="entry name" value="ATPase_P-type_domA"/>
</dbReference>
<keyword evidence="5 12" id="KW-0547">Nucleotide-binding</keyword>
<accession>A0A3P3XUD9</accession>
<keyword evidence="9 12" id="KW-0472">Membrane</keyword>
<dbReference type="InterPro" id="IPR008250">
    <property type="entry name" value="ATPase_P-typ_transduc_dom_A_sf"/>
</dbReference>
<dbReference type="InterPro" id="IPR023299">
    <property type="entry name" value="ATPase_P-typ_cyto_dom_N"/>
</dbReference>
<dbReference type="NCBIfam" id="TIGR01512">
    <property type="entry name" value="ATPase-IB2_Cd"/>
    <property type="match status" value="1"/>
</dbReference>
<keyword evidence="7" id="KW-1278">Translocase</keyword>
<keyword evidence="6 12" id="KW-0067">ATP-binding</keyword>
<evidence type="ECO:0000256" key="5">
    <source>
        <dbReference type="ARBA" id="ARBA00022741"/>
    </source>
</evidence>
<dbReference type="NCBIfam" id="TIGR01525">
    <property type="entry name" value="ATPase-IB_hvy"/>
    <property type="match status" value="1"/>
</dbReference>
<dbReference type="EMBL" id="FWDO01000008">
    <property type="protein sequence ID" value="SLM19896.1"/>
    <property type="molecule type" value="Genomic_DNA"/>
</dbReference>
<keyword evidence="12" id="KW-1003">Cell membrane</keyword>
<keyword evidence="4 12" id="KW-0479">Metal-binding</keyword>
<evidence type="ECO:0000256" key="6">
    <source>
        <dbReference type="ARBA" id="ARBA00022840"/>
    </source>
</evidence>
<comment type="subcellular location">
    <subcellularLocation>
        <location evidence="12">Cell membrane</location>
    </subcellularLocation>
    <subcellularLocation>
        <location evidence="1">Membrane</location>
        <topology evidence="1">Multi-pass membrane protein</topology>
    </subcellularLocation>
</comment>
<keyword evidence="8 12" id="KW-1133">Transmembrane helix</keyword>
<dbReference type="GO" id="GO:0016887">
    <property type="term" value="F:ATP hydrolysis activity"/>
    <property type="evidence" value="ECO:0007669"/>
    <property type="project" value="InterPro"/>
</dbReference>
<dbReference type="GO" id="GO:0046872">
    <property type="term" value="F:metal ion binding"/>
    <property type="evidence" value="ECO:0007669"/>
    <property type="project" value="UniProtKB-KW"/>
</dbReference>
<dbReference type="GO" id="GO:0016463">
    <property type="term" value="F:P-type zinc transporter activity"/>
    <property type="evidence" value="ECO:0007669"/>
    <property type="project" value="UniProtKB-EC"/>
</dbReference>
<dbReference type="GO" id="GO:0005886">
    <property type="term" value="C:plasma membrane"/>
    <property type="evidence" value="ECO:0007669"/>
    <property type="project" value="UniProtKB-SubCell"/>
</dbReference>
<feature type="transmembrane region" description="Helical" evidence="12">
    <location>
        <begin position="116"/>
        <end position="134"/>
    </location>
</feature>
<dbReference type="NCBIfam" id="TIGR01494">
    <property type="entry name" value="ATPase_P-type"/>
    <property type="match status" value="1"/>
</dbReference>
<dbReference type="SUPFAM" id="SSF56784">
    <property type="entry name" value="HAD-like"/>
    <property type="match status" value="1"/>
</dbReference>
<dbReference type="EC" id="7.2.2.12" evidence="10"/>
<evidence type="ECO:0000256" key="7">
    <source>
        <dbReference type="ARBA" id="ARBA00022967"/>
    </source>
</evidence>
<dbReference type="PROSITE" id="PS50846">
    <property type="entry name" value="HMA_2"/>
    <property type="match status" value="1"/>
</dbReference>
<sequence length="709" mass="74607">MADKYYLKGLDCAQCANKIETALNKCDDVESATVSFATKTLVIAGASEEKARSIIRQVEPEVELVAANNGSAGSSGNEQEEEGNSRVEIAKLVVSAILFVAGSVFHTQLHNTPYSIAEYAVLIPAYLLVGYPVLKSAVLSIVHGRVFNEMFLMAIATLGAIAIHQLPEAVGVMLFYAVGEFLQDKAVDKSRRSIVQLMDLRPDFARVVENGVSKTISPESVAIGQSVEVRPGERVPLDGEIVEGSSFVDTSSLTGESVPREVGPGDAVLAGYVNDSGRLVVRVTKEFCQSAVARILDLVENASANKAPTEKFITKFASVYTPVVVVLAALIAVVPPLVIPGATFGDYVYRALVLLVISCPCALVVSVPLGYFGGVGSASRHKLLVKGANYIDAMTKIDTVVFDKTGTLTKGVFAVSEVVPHNGFSGMEVLRYAAGAESVSPHPIARSIREAASAIGAAASVTNIVEKKGYGVVAVVDGHVVMAGNDRMLHEHKVAHDVCDVGGTVVHVTVDDVYAGYILISDAVKDGAAASIKELRRQGVHKVVMLTGDGETVAKKVAASLGIDEYYAGLLPQDKVEKLAAIKAQEPAGRKVAFVGDGMNDAPVLVSSDVGFAMGGLGSDAAIEAADIVVMDDDIGRIPLALRISAFTHSIVMENVVFALVVKGAFVLLGSVGRADMWEAVVADVGVSLLAVLNSLRAVRYNDKGLSVR</sequence>
<name>A0A3P3XUD9_9SPIR</name>
<dbReference type="Gene3D" id="3.40.50.1000">
    <property type="entry name" value="HAD superfamily/HAD-like"/>
    <property type="match status" value="1"/>
</dbReference>
<evidence type="ECO:0000256" key="2">
    <source>
        <dbReference type="ARBA" id="ARBA00006024"/>
    </source>
</evidence>
<dbReference type="Gene3D" id="3.40.1110.10">
    <property type="entry name" value="Calcium-transporting ATPase, cytoplasmic domain N"/>
    <property type="match status" value="1"/>
</dbReference>
<dbReference type="GO" id="GO:0005524">
    <property type="term" value="F:ATP binding"/>
    <property type="evidence" value="ECO:0007669"/>
    <property type="project" value="UniProtKB-UniRule"/>
</dbReference>
<evidence type="ECO:0000256" key="4">
    <source>
        <dbReference type="ARBA" id="ARBA00022723"/>
    </source>
</evidence>
<evidence type="ECO:0000313" key="14">
    <source>
        <dbReference type="EMBL" id="SLM19896.1"/>
    </source>
</evidence>
<comment type="similarity">
    <text evidence="2 12">Belongs to the cation transport ATPase (P-type) (TC 3.A.3) family. Type IB subfamily.</text>
</comment>
<feature type="transmembrane region" description="Helical" evidence="12">
    <location>
        <begin position="89"/>
        <end position="110"/>
    </location>
</feature>
<dbReference type="SFLD" id="SFLDS00003">
    <property type="entry name" value="Haloacid_Dehalogenase"/>
    <property type="match status" value="1"/>
</dbReference>
<dbReference type="InterPro" id="IPR027256">
    <property type="entry name" value="P-typ_ATPase_IB"/>
</dbReference>
<dbReference type="Pfam" id="PF00702">
    <property type="entry name" value="Hydrolase"/>
    <property type="match status" value="1"/>
</dbReference>
<dbReference type="Pfam" id="PF00403">
    <property type="entry name" value="HMA"/>
    <property type="match status" value="1"/>
</dbReference>